<protein>
    <submittedName>
        <fullName evidence="1">Uncharacterized protein</fullName>
    </submittedName>
</protein>
<organism evidence="1">
    <name type="scientific">Alexandrium monilatum</name>
    <dbReference type="NCBI Taxonomy" id="311494"/>
    <lineage>
        <taxon>Eukaryota</taxon>
        <taxon>Sar</taxon>
        <taxon>Alveolata</taxon>
        <taxon>Dinophyceae</taxon>
        <taxon>Gonyaulacales</taxon>
        <taxon>Pyrocystaceae</taxon>
        <taxon>Alexandrium</taxon>
    </lineage>
</organism>
<sequence length="136" mass="15369">MGSSPSTLVEEEKATWKKPHALQVDRELHEKQRPLIARFGKDLSLCWSTRMLEGKPVRHYFVTDGKLIMAFADGVKVAGSVEVKSLSYKVGSYQVEKMVECTNEVRQRMEVVCGGCNHSYCLRNSEHLCKYIISGS</sequence>
<name>A0A7S4QDM9_9DINO</name>
<evidence type="ECO:0000313" key="1">
    <source>
        <dbReference type="EMBL" id="CAE4578302.1"/>
    </source>
</evidence>
<gene>
    <name evidence="1" type="ORF">AMON00008_LOCUS17637</name>
</gene>
<dbReference type="EMBL" id="HBNR01026146">
    <property type="protein sequence ID" value="CAE4578302.1"/>
    <property type="molecule type" value="Transcribed_RNA"/>
</dbReference>
<proteinExistence type="predicted"/>
<reference evidence="1" key="1">
    <citation type="submission" date="2021-01" db="EMBL/GenBank/DDBJ databases">
        <authorList>
            <person name="Corre E."/>
            <person name="Pelletier E."/>
            <person name="Niang G."/>
            <person name="Scheremetjew M."/>
            <person name="Finn R."/>
            <person name="Kale V."/>
            <person name="Holt S."/>
            <person name="Cochrane G."/>
            <person name="Meng A."/>
            <person name="Brown T."/>
            <person name="Cohen L."/>
        </authorList>
    </citation>
    <scope>NUCLEOTIDE SEQUENCE</scope>
    <source>
        <strain evidence="1">CCMP3105</strain>
    </source>
</reference>
<accession>A0A7S4QDM9</accession>
<dbReference type="AlphaFoldDB" id="A0A7S4QDM9"/>